<dbReference type="AlphaFoldDB" id="A3VCD1"/>
<dbReference type="STRING" id="314271.RB2654_12019"/>
<proteinExistence type="predicted"/>
<dbReference type="EMBL" id="AAMT01000003">
    <property type="protein sequence ID" value="EAQ13795.1"/>
    <property type="molecule type" value="Genomic_DNA"/>
</dbReference>
<dbReference type="HOGENOM" id="CLU_095332_1_0_5"/>
<dbReference type="GO" id="GO:0003677">
    <property type="term" value="F:DNA binding"/>
    <property type="evidence" value="ECO:0007669"/>
    <property type="project" value="UniProtKB-KW"/>
</dbReference>
<gene>
    <name evidence="3" type="ORF">RB2654_12019</name>
</gene>
<dbReference type="RefSeq" id="WP_008331893.1">
    <property type="nucleotide sequence ID" value="NZ_CH902578.1"/>
</dbReference>
<feature type="domain" description="HTH tetR-type" evidence="2">
    <location>
        <begin position="14"/>
        <end position="50"/>
    </location>
</feature>
<dbReference type="SUPFAM" id="SSF46689">
    <property type="entry name" value="Homeodomain-like"/>
    <property type="match status" value="1"/>
</dbReference>
<comment type="caution">
    <text evidence="3">The sequence shown here is derived from an EMBL/GenBank/DDBJ whole genome shotgun (WGS) entry which is preliminary data.</text>
</comment>
<accession>A3VCD1</accession>
<protein>
    <submittedName>
        <fullName evidence="3">Regulatory protein, TetR</fullName>
    </submittedName>
</protein>
<reference evidence="3 4" key="1">
    <citation type="journal article" date="2010" name="J. Bacteriol.">
        <title>Genome sequences of Pelagibaca bermudensis HTCC2601T and Maritimibacter alkaliphilus HTCC2654T, the type strains of two marine Roseobacter genera.</title>
        <authorList>
            <person name="Thrash J.C."/>
            <person name="Cho J.C."/>
            <person name="Ferriera S."/>
            <person name="Johnson J."/>
            <person name="Vergin K.L."/>
            <person name="Giovannoni S.J."/>
        </authorList>
    </citation>
    <scope>NUCLEOTIDE SEQUENCE [LARGE SCALE GENOMIC DNA]</scope>
    <source>
        <strain evidence="3 4">HTCC2654</strain>
    </source>
</reference>
<dbReference type="Gene3D" id="1.10.357.10">
    <property type="entry name" value="Tetracycline Repressor, domain 2"/>
    <property type="match status" value="1"/>
</dbReference>
<evidence type="ECO:0000313" key="4">
    <source>
        <dbReference type="Proteomes" id="UP000002931"/>
    </source>
</evidence>
<dbReference type="Proteomes" id="UP000002931">
    <property type="component" value="Unassembled WGS sequence"/>
</dbReference>
<dbReference type="Pfam" id="PF00440">
    <property type="entry name" value="TetR_N"/>
    <property type="match status" value="1"/>
</dbReference>
<evidence type="ECO:0000259" key="2">
    <source>
        <dbReference type="Pfam" id="PF00440"/>
    </source>
</evidence>
<sequence>MSSKKTRLTAQDWIAAGFRALVTKGPDALKAEPLARDLETTKGSFYWHFKDVPDFKTKMLHHWQSSVIGALTAAVDAGGTASQRLYRINEIASTDSGSFGGAALEPAIRAWAQSDVEVADAIEEIDAKRMAYLAATLKQLGLTNPEFARILYGAYIGMGTLSATDGQDNTDALSTLTAAMLALQDA</sequence>
<organism evidence="3 4">
    <name type="scientific">Maritimibacter alkaliphilus HTCC2654</name>
    <dbReference type="NCBI Taxonomy" id="314271"/>
    <lineage>
        <taxon>Bacteria</taxon>
        <taxon>Pseudomonadati</taxon>
        <taxon>Pseudomonadota</taxon>
        <taxon>Alphaproteobacteria</taxon>
        <taxon>Rhodobacterales</taxon>
        <taxon>Roseobacteraceae</taxon>
        <taxon>Maritimibacter</taxon>
    </lineage>
</organism>
<keyword evidence="4" id="KW-1185">Reference proteome</keyword>
<name>A3VCD1_9RHOB</name>
<dbReference type="eggNOG" id="COG1309">
    <property type="taxonomic scope" value="Bacteria"/>
</dbReference>
<evidence type="ECO:0000313" key="3">
    <source>
        <dbReference type="EMBL" id="EAQ13795.1"/>
    </source>
</evidence>
<evidence type="ECO:0000256" key="1">
    <source>
        <dbReference type="ARBA" id="ARBA00023125"/>
    </source>
</evidence>
<dbReference type="InterPro" id="IPR009057">
    <property type="entry name" value="Homeodomain-like_sf"/>
</dbReference>
<dbReference type="OrthoDB" id="3218408at2"/>
<keyword evidence="1" id="KW-0238">DNA-binding</keyword>
<dbReference type="InterPro" id="IPR001647">
    <property type="entry name" value="HTH_TetR"/>
</dbReference>